<proteinExistence type="predicted"/>
<dbReference type="Proteomes" id="UP000008177">
    <property type="component" value="Unplaced contigs"/>
</dbReference>
<dbReference type="HOGENOM" id="CLU_1749355_0_0_1"/>
<sequence length="149" mass="17056">MGVSNAELSRLEDSRRLEPDSLSNQIPHSSLGIVRQYEIYDSRMSTVWAAWHPKQIMGLYACKTSQVLPAPITGLEVREPNRGIGQRSSPRLKISSRMIVIVSVLLAIERVFRWYRKDTSKCIFHFERSLKVGEPGIYEGQHASDFTRH</sequence>
<dbReference type="EMBL" id="FQ790300">
    <property type="protein sequence ID" value="CCD49039.1"/>
    <property type="molecule type" value="Genomic_DNA"/>
</dbReference>
<gene>
    <name evidence="1" type="ORF">BofuT4_P029150.1</name>
</gene>
<dbReference type="InParanoid" id="G2Y8W3"/>
<dbReference type="AlphaFoldDB" id="G2Y8W3"/>
<name>G2Y8W3_BOTF4</name>
<protein>
    <submittedName>
        <fullName evidence="1">Uncharacterized protein</fullName>
    </submittedName>
</protein>
<evidence type="ECO:0000313" key="2">
    <source>
        <dbReference type="Proteomes" id="UP000008177"/>
    </source>
</evidence>
<organism evidence="1 2">
    <name type="scientific">Botryotinia fuckeliana (strain T4)</name>
    <name type="common">Noble rot fungus</name>
    <name type="synonym">Botrytis cinerea</name>
    <dbReference type="NCBI Taxonomy" id="999810"/>
    <lineage>
        <taxon>Eukaryota</taxon>
        <taxon>Fungi</taxon>
        <taxon>Dikarya</taxon>
        <taxon>Ascomycota</taxon>
        <taxon>Pezizomycotina</taxon>
        <taxon>Leotiomycetes</taxon>
        <taxon>Helotiales</taxon>
        <taxon>Sclerotiniaceae</taxon>
        <taxon>Botrytis</taxon>
    </lineage>
</organism>
<reference evidence="2" key="1">
    <citation type="journal article" date="2011" name="PLoS Genet.">
        <title>Genomic analysis of the necrotrophic fungal pathogens Sclerotinia sclerotiorum and Botrytis cinerea.</title>
        <authorList>
            <person name="Amselem J."/>
            <person name="Cuomo C.A."/>
            <person name="van Kan J.A."/>
            <person name="Viaud M."/>
            <person name="Benito E.P."/>
            <person name="Couloux A."/>
            <person name="Coutinho P.M."/>
            <person name="de Vries R.P."/>
            <person name="Dyer P.S."/>
            <person name="Fillinger S."/>
            <person name="Fournier E."/>
            <person name="Gout L."/>
            <person name="Hahn M."/>
            <person name="Kohn L."/>
            <person name="Lapalu N."/>
            <person name="Plummer K.M."/>
            <person name="Pradier J.M."/>
            <person name="Quevillon E."/>
            <person name="Sharon A."/>
            <person name="Simon A."/>
            <person name="ten Have A."/>
            <person name="Tudzynski B."/>
            <person name="Tudzynski P."/>
            <person name="Wincker P."/>
            <person name="Andrew M."/>
            <person name="Anthouard V."/>
            <person name="Beever R.E."/>
            <person name="Beffa R."/>
            <person name="Benoit I."/>
            <person name="Bouzid O."/>
            <person name="Brault B."/>
            <person name="Chen Z."/>
            <person name="Choquer M."/>
            <person name="Collemare J."/>
            <person name="Cotton P."/>
            <person name="Danchin E.G."/>
            <person name="Da Silva C."/>
            <person name="Gautier A."/>
            <person name="Giraud C."/>
            <person name="Giraud T."/>
            <person name="Gonzalez C."/>
            <person name="Grossetete S."/>
            <person name="Guldener U."/>
            <person name="Henrissat B."/>
            <person name="Howlett B.J."/>
            <person name="Kodira C."/>
            <person name="Kretschmer M."/>
            <person name="Lappartient A."/>
            <person name="Leroch M."/>
            <person name="Levis C."/>
            <person name="Mauceli E."/>
            <person name="Neuveglise C."/>
            <person name="Oeser B."/>
            <person name="Pearson M."/>
            <person name="Poulain J."/>
            <person name="Poussereau N."/>
            <person name="Quesneville H."/>
            <person name="Rascle C."/>
            <person name="Schumacher J."/>
            <person name="Segurens B."/>
            <person name="Sexton A."/>
            <person name="Silva E."/>
            <person name="Sirven C."/>
            <person name="Soanes D.M."/>
            <person name="Talbot N.J."/>
            <person name="Templeton M."/>
            <person name="Yandava C."/>
            <person name="Yarden O."/>
            <person name="Zeng Q."/>
            <person name="Rollins J.A."/>
            <person name="Lebrun M.H."/>
            <person name="Dickman M."/>
        </authorList>
    </citation>
    <scope>NUCLEOTIDE SEQUENCE [LARGE SCALE GENOMIC DNA]</scope>
    <source>
        <strain evidence="2">T4</strain>
    </source>
</reference>
<accession>G2Y8W3</accession>
<evidence type="ECO:0000313" key="1">
    <source>
        <dbReference type="EMBL" id="CCD49039.1"/>
    </source>
</evidence>